<dbReference type="Pfam" id="PF13549">
    <property type="entry name" value="ATP-grasp_5"/>
    <property type="match status" value="1"/>
</dbReference>
<dbReference type="STRING" id="560819.SAMN05428998_11096"/>
<evidence type="ECO:0000313" key="6">
    <source>
        <dbReference type="Proteomes" id="UP000192917"/>
    </source>
</evidence>
<dbReference type="PANTHER" id="PTHR42793">
    <property type="entry name" value="COA BINDING DOMAIN CONTAINING PROTEIN"/>
    <property type="match status" value="1"/>
</dbReference>
<dbReference type="InterPro" id="IPR011761">
    <property type="entry name" value="ATP-grasp"/>
</dbReference>
<protein>
    <submittedName>
        <fullName evidence="5">Acyl-CoA synthetase (NDP forming)</fullName>
    </submittedName>
</protein>
<feature type="domain" description="ATP-grasp" evidence="4">
    <location>
        <begin position="491"/>
        <end position="527"/>
    </location>
</feature>
<evidence type="ECO:0000259" key="4">
    <source>
        <dbReference type="PROSITE" id="PS50975"/>
    </source>
</evidence>
<dbReference type="FunFam" id="3.30.1490.20:FF:000020">
    <property type="entry name" value="Protein lysine acetyltransferase"/>
    <property type="match status" value="1"/>
</dbReference>
<dbReference type="PROSITE" id="PS50975">
    <property type="entry name" value="ATP_GRASP"/>
    <property type="match status" value="1"/>
</dbReference>
<dbReference type="Gene3D" id="3.40.50.261">
    <property type="entry name" value="Succinyl-CoA synthetase domains"/>
    <property type="match status" value="2"/>
</dbReference>
<dbReference type="SUPFAM" id="SSF52210">
    <property type="entry name" value="Succinyl-CoA synthetase domains"/>
    <property type="match status" value="2"/>
</dbReference>
<dbReference type="SUPFAM" id="SSF56059">
    <property type="entry name" value="Glutathione synthetase ATP-binding domain-like"/>
    <property type="match status" value="1"/>
</dbReference>
<dbReference type="GO" id="GO:0046872">
    <property type="term" value="F:metal ion binding"/>
    <property type="evidence" value="ECO:0007669"/>
    <property type="project" value="InterPro"/>
</dbReference>
<dbReference type="InterPro" id="IPR013815">
    <property type="entry name" value="ATP_grasp_subdomain_1"/>
</dbReference>
<dbReference type="RefSeq" id="WP_085123316.1">
    <property type="nucleotide sequence ID" value="NZ_FWZX01000010.1"/>
</dbReference>
<keyword evidence="3" id="KW-0067">ATP-binding</keyword>
<dbReference type="InterPro" id="IPR016102">
    <property type="entry name" value="Succinyl-CoA_synth-like"/>
</dbReference>
<evidence type="ECO:0000256" key="2">
    <source>
        <dbReference type="ARBA" id="ARBA00060888"/>
    </source>
</evidence>
<keyword evidence="6" id="KW-1185">Reference proteome</keyword>
<organism evidence="5 6">
    <name type="scientific">Tistlia consotensis USBA 355</name>
    <dbReference type="NCBI Taxonomy" id="560819"/>
    <lineage>
        <taxon>Bacteria</taxon>
        <taxon>Pseudomonadati</taxon>
        <taxon>Pseudomonadota</taxon>
        <taxon>Alphaproteobacteria</taxon>
        <taxon>Rhodospirillales</taxon>
        <taxon>Rhodovibrionaceae</taxon>
        <taxon>Tistlia</taxon>
    </lineage>
</organism>
<gene>
    <name evidence="5" type="ORF">SAMN05428998_11096</name>
</gene>
<dbReference type="SUPFAM" id="SSF51735">
    <property type="entry name" value="NAD(P)-binding Rossmann-fold domains"/>
    <property type="match status" value="1"/>
</dbReference>
<dbReference type="EMBL" id="FWZX01000010">
    <property type="protein sequence ID" value="SMF30213.1"/>
    <property type="molecule type" value="Genomic_DNA"/>
</dbReference>
<dbReference type="Pfam" id="PF13607">
    <property type="entry name" value="Succ_CoA_lig"/>
    <property type="match status" value="1"/>
</dbReference>
<evidence type="ECO:0000313" key="5">
    <source>
        <dbReference type="EMBL" id="SMF30213.1"/>
    </source>
</evidence>
<keyword evidence="3" id="KW-0547">Nucleotide-binding</keyword>
<dbReference type="GO" id="GO:0005524">
    <property type="term" value="F:ATP binding"/>
    <property type="evidence" value="ECO:0007669"/>
    <property type="project" value="UniProtKB-UniRule"/>
</dbReference>
<evidence type="ECO:0000256" key="1">
    <source>
        <dbReference type="ARBA" id="ARBA00022532"/>
    </source>
</evidence>
<comment type="similarity">
    <text evidence="2">In the N-terminal section; belongs to the acetate CoA ligase alpha subunit family.</text>
</comment>
<dbReference type="InterPro" id="IPR032875">
    <property type="entry name" value="Succ_CoA_lig_flav_dom"/>
</dbReference>
<proteinExistence type="inferred from homology"/>
<accession>A0A1Y6C0L8</accession>
<sequence>MAISERSRAFLDSVLNPGSVAVLGASDNPSRIGGRPLSYILEAGFQGPVYPVNPNRPTVQGLTAYPSIDAVPGPVDFVIVALPAAQVIEAVEACAAKGVKACVIFSSGFAEMGEAGAAAQGQLGEIARRTGMRLLGPNCLGVFNAANGLFATFTTTLDRGIPKPGHIGMVSQSGAYGSHLYYLCRLKGLGVRSWITTGNECDVSVAEGLLALAEDDHTETIIAYAEGVTDGPLLMQAFETARRNGKPVAFMKVGRSAVGAEAASSHTAALAGADRVYDTVFRQFGVHRARTTEELIDIAYATTKKVYPAGHSLGLVTISGGAGVLMADAASDQGFEVPPLPEPAQAKLKALLPYASPRNPVDITAQAFNQMDLVSRNMEIMLGEGGYDAVLAFFTSVAGSTLAEPLRAAMREGIRGFEDRLIALSIIAPEAVVKAYESDGMLVFEDPTRALVALRALCRFGESFARRDERPAVEPAAGRLPAEALDERRSKAILEAAGLPVLADRLAADAEAAVAAAGALGYPVVLKIVSPDILHKTEVGGIRVGLGDAEAVRRGFAEILESVRAKRPEARIEGVMVVPMAGGGVETILGVQRDPVFGPVVLFGLGGIFTEVLEDVSLRVAPFGREEALRMIHEIRGVKLLQGARGAPPADIGALADALVALGRFAAAHAGDLETCELNPLLVRPEGQGCVALDALLVGRSPAAE</sequence>
<name>A0A1Y6C0L8_9PROT</name>
<dbReference type="InterPro" id="IPR003781">
    <property type="entry name" value="CoA-bd"/>
</dbReference>
<evidence type="ECO:0000256" key="3">
    <source>
        <dbReference type="PROSITE-ProRule" id="PRU00409"/>
    </source>
</evidence>
<keyword evidence="1" id="KW-0816">Tricarboxylic acid cycle</keyword>
<dbReference type="InterPro" id="IPR036291">
    <property type="entry name" value="NAD(P)-bd_dom_sf"/>
</dbReference>
<dbReference type="Proteomes" id="UP000192917">
    <property type="component" value="Unassembled WGS sequence"/>
</dbReference>
<dbReference type="Gene3D" id="3.30.1490.20">
    <property type="entry name" value="ATP-grasp fold, A domain"/>
    <property type="match status" value="1"/>
</dbReference>
<dbReference type="AlphaFoldDB" id="A0A1Y6C0L8"/>
<dbReference type="SMART" id="SM00881">
    <property type="entry name" value="CoA_binding"/>
    <property type="match status" value="1"/>
</dbReference>
<dbReference type="PANTHER" id="PTHR42793:SF4">
    <property type="entry name" value="BLL6376 PROTEIN"/>
    <property type="match status" value="1"/>
</dbReference>
<reference evidence="5 6" key="1">
    <citation type="submission" date="2017-04" db="EMBL/GenBank/DDBJ databases">
        <authorList>
            <person name="Afonso C.L."/>
            <person name="Miller P.J."/>
            <person name="Scott M.A."/>
            <person name="Spackman E."/>
            <person name="Goraichik I."/>
            <person name="Dimitrov K.M."/>
            <person name="Suarez D.L."/>
            <person name="Swayne D.E."/>
        </authorList>
    </citation>
    <scope>NUCLEOTIDE SEQUENCE [LARGE SCALE GENOMIC DNA]</scope>
    <source>
        <strain evidence="5 6">USBA 355</strain>
    </source>
</reference>
<dbReference type="Gene3D" id="3.30.470.20">
    <property type="entry name" value="ATP-grasp fold, B domain"/>
    <property type="match status" value="1"/>
</dbReference>
<dbReference type="GO" id="GO:0006099">
    <property type="term" value="P:tricarboxylic acid cycle"/>
    <property type="evidence" value="ECO:0007669"/>
    <property type="project" value="UniProtKB-KW"/>
</dbReference>
<dbReference type="Pfam" id="PF13380">
    <property type="entry name" value="CoA_binding_2"/>
    <property type="match status" value="1"/>
</dbReference>
<dbReference type="Gene3D" id="3.40.50.720">
    <property type="entry name" value="NAD(P)-binding Rossmann-like Domain"/>
    <property type="match status" value="1"/>
</dbReference>